<gene>
    <name evidence="5" type="ORF">ORD21_08965</name>
</gene>
<proteinExistence type="predicted"/>
<evidence type="ECO:0000256" key="1">
    <source>
        <dbReference type="ARBA" id="ARBA00022448"/>
    </source>
</evidence>
<dbReference type="Proteomes" id="UP001276150">
    <property type="component" value="Unassembled WGS sequence"/>
</dbReference>
<accession>A0ABU4DQJ6</accession>
<dbReference type="SUPFAM" id="SSF46458">
    <property type="entry name" value="Globin-like"/>
    <property type="match status" value="1"/>
</dbReference>
<evidence type="ECO:0000313" key="5">
    <source>
        <dbReference type="EMBL" id="MDV6374716.1"/>
    </source>
</evidence>
<dbReference type="EMBL" id="JAPMIV010000013">
    <property type="protein sequence ID" value="MDV6374716.1"/>
    <property type="molecule type" value="Genomic_DNA"/>
</dbReference>
<sequence length="166" mass="17976">MTAPLLLTAEGDTLFSRIGEDRLRALLWGFYAQVVRDELLGPIFRQRVGPFPGAGWPVHIARLEGFWRAVLGGPSAYRGQPGPAHSNLGAQAVHFDRWLALWQVALDEHLDPAEAHTMLVMASRMRVSLQRFALAGLPTAGLPKAGLAPAGLSTEAGLFIEEGEKS</sequence>
<keyword evidence="2" id="KW-0349">Heme</keyword>
<keyword evidence="4" id="KW-0408">Iron</keyword>
<keyword evidence="1" id="KW-0813">Transport</keyword>
<keyword evidence="3" id="KW-0479">Metal-binding</keyword>
<dbReference type="InterPro" id="IPR001486">
    <property type="entry name" value="Hemoglobin_trunc"/>
</dbReference>
<dbReference type="InterPro" id="IPR009050">
    <property type="entry name" value="Globin-like_sf"/>
</dbReference>
<evidence type="ECO:0000313" key="6">
    <source>
        <dbReference type="Proteomes" id="UP001276150"/>
    </source>
</evidence>
<comment type="caution">
    <text evidence="5">The sequence shown here is derived from an EMBL/GenBank/DDBJ whole genome shotgun (WGS) entry which is preliminary data.</text>
</comment>
<protein>
    <submittedName>
        <fullName evidence="5">Group III truncated hemoglobin</fullName>
    </submittedName>
</protein>
<organism evidence="5 6">
    <name type="scientific">Deinococcus arenicola</name>
    <dbReference type="NCBI Taxonomy" id="2994950"/>
    <lineage>
        <taxon>Bacteria</taxon>
        <taxon>Thermotogati</taxon>
        <taxon>Deinococcota</taxon>
        <taxon>Deinococci</taxon>
        <taxon>Deinococcales</taxon>
        <taxon>Deinococcaceae</taxon>
        <taxon>Deinococcus</taxon>
    </lineage>
</organism>
<dbReference type="Pfam" id="PF01152">
    <property type="entry name" value="Bac_globin"/>
    <property type="match status" value="1"/>
</dbReference>
<reference evidence="5 6" key="1">
    <citation type="submission" date="2022-11" db="EMBL/GenBank/DDBJ databases">
        <title>Deinococcus ZS9-10, Low Temperature and Draught-tolerating, UV-resistant Bacteria from Continental Antarctica.</title>
        <authorList>
            <person name="Cheng L."/>
        </authorList>
    </citation>
    <scope>NUCLEOTIDE SEQUENCE [LARGE SCALE GENOMIC DNA]</scope>
    <source>
        <strain evidence="5 6">ZS9-10</strain>
    </source>
</reference>
<keyword evidence="6" id="KW-1185">Reference proteome</keyword>
<dbReference type="InterPro" id="IPR012292">
    <property type="entry name" value="Globin/Proto"/>
</dbReference>
<dbReference type="Gene3D" id="1.10.490.10">
    <property type="entry name" value="Globins"/>
    <property type="match status" value="1"/>
</dbReference>
<name>A0ABU4DQJ6_9DEIO</name>
<evidence type="ECO:0000256" key="4">
    <source>
        <dbReference type="ARBA" id="ARBA00023004"/>
    </source>
</evidence>
<evidence type="ECO:0000256" key="3">
    <source>
        <dbReference type="ARBA" id="ARBA00022723"/>
    </source>
</evidence>
<dbReference type="RefSeq" id="WP_317640037.1">
    <property type="nucleotide sequence ID" value="NZ_JAPMIV010000013.1"/>
</dbReference>
<evidence type="ECO:0000256" key="2">
    <source>
        <dbReference type="ARBA" id="ARBA00022617"/>
    </source>
</evidence>
<dbReference type="CDD" id="cd08916">
    <property type="entry name" value="TrHb3_P"/>
    <property type="match status" value="1"/>
</dbReference>